<dbReference type="AlphaFoldDB" id="A0A4Q0NQE4"/>
<dbReference type="OrthoDB" id="1142396at2"/>
<keyword evidence="3 5" id="KW-0808">Transferase</keyword>
<evidence type="ECO:0000313" key="6">
    <source>
        <dbReference type="Proteomes" id="UP000289821"/>
    </source>
</evidence>
<proteinExistence type="inferred from homology"/>
<gene>
    <name evidence="5" type="ORF">DSM04_106133</name>
</gene>
<feature type="domain" description="Glycosyltransferase 2-like" evidence="4">
    <location>
        <begin position="5"/>
        <end position="137"/>
    </location>
</feature>
<dbReference type="Gene3D" id="3.90.550.10">
    <property type="entry name" value="Spore Coat Polysaccharide Biosynthesis Protein SpsA, Chain A"/>
    <property type="match status" value="1"/>
</dbReference>
<protein>
    <submittedName>
        <fullName evidence="5">Glycosyl transferase family 2</fullName>
    </submittedName>
</protein>
<dbReference type="CDD" id="cd06423">
    <property type="entry name" value="CESA_like"/>
    <property type="match status" value="1"/>
</dbReference>
<evidence type="ECO:0000313" key="5">
    <source>
        <dbReference type="EMBL" id="RXG12652.1"/>
    </source>
</evidence>
<dbReference type="PANTHER" id="PTHR43630">
    <property type="entry name" value="POLY-BETA-1,6-N-ACETYL-D-GLUCOSAMINE SYNTHASE"/>
    <property type="match status" value="1"/>
</dbReference>
<dbReference type="InterPro" id="IPR001173">
    <property type="entry name" value="Glyco_trans_2-like"/>
</dbReference>
<dbReference type="RefSeq" id="WP_128762312.1">
    <property type="nucleotide sequence ID" value="NZ_QOVI01000006.1"/>
</dbReference>
<evidence type="ECO:0000256" key="3">
    <source>
        <dbReference type="ARBA" id="ARBA00022679"/>
    </source>
</evidence>
<dbReference type="PANTHER" id="PTHR43630:SF1">
    <property type="entry name" value="POLY-BETA-1,6-N-ACETYL-D-GLUCOSAMINE SYNTHASE"/>
    <property type="match status" value="1"/>
</dbReference>
<evidence type="ECO:0000256" key="2">
    <source>
        <dbReference type="ARBA" id="ARBA00022676"/>
    </source>
</evidence>
<dbReference type="EMBL" id="QOVI01000006">
    <property type="protein sequence ID" value="RXG12652.1"/>
    <property type="molecule type" value="Genomic_DNA"/>
</dbReference>
<reference evidence="5 6" key="1">
    <citation type="submission" date="2018-07" db="EMBL/GenBank/DDBJ databases">
        <title>Leeuwenhoekiella genomics.</title>
        <authorList>
            <person name="Tahon G."/>
            <person name="Willems A."/>
        </authorList>
    </citation>
    <scope>NUCLEOTIDE SEQUENCE [LARGE SCALE GENOMIC DNA]</scope>
    <source>
        <strain evidence="5 6">R-50232</strain>
    </source>
</reference>
<name>A0A4Q0NQE4_9FLAO</name>
<evidence type="ECO:0000259" key="4">
    <source>
        <dbReference type="Pfam" id="PF00535"/>
    </source>
</evidence>
<keyword evidence="2" id="KW-0328">Glycosyltransferase</keyword>
<dbReference type="Pfam" id="PF00535">
    <property type="entry name" value="Glycos_transf_2"/>
    <property type="match status" value="1"/>
</dbReference>
<dbReference type="InterPro" id="IPR029044">
    <property type="entry name" value="Nucleotide-diphossugar_trans"/>
</dbReference>
<accession>A0A4Q0NQE4</accession>
<dbReference type="SUPFAM" id="SSF53448">
    <property type="entry name" value="Nucleotide-diphospho-sugar transferases"/>
    <property type="match status" value="1"/>
</dbReference>
<dbReference type="Proteomes" id="UP000289821">
    <property type="component" value="Unassembled WGS sequence"/>
</dbReference>
<comment type="similarity">
    <text evidence="1">Belongs to the glycosyltransferase 2 family.</text>
</comment>
<organism evidence="5 6">
    <name type="scientific">Leeuwenhoekiella aestuarii</name>
    <dbReference type="NCBI Taxonomy" id="2249426"/>
    <lineage>
        <taxon>Bacteria</taxon>
        <taxon>Pseudomonadati</taxon>
        <taxon>Bacteroidota</taxon>
        <taxon>Flavobacteriia</taxon>
        <taxon>Flavobacteriales</taxon>
        <taxon>Flavobacteriaceae</taxon>
        <taxon>Leeuwenhoekiella</taxon>
    </lineage>
</organism>
<keyword evidence="6" id="KW-1185">Reference proteome</keyword>
<dbReference type="GO" id="GO:0016757">
    <property type="term" value="F:glycosyltransferase activity"/>
    <property type="evidence" value="ECO:0007669"/>
    <property type="project" value="UniProtKB-KW"/>
</dbReference>
<evidence type="ECO:0000256" key="1">
    <source>
        <dbReference type="ARBA" id="ARBA00006739"/>
    </source>
</evidence>
<comment type="caution">
    <text evidence="5">The sequence shown here is derived from an EMBL/GenBank/DDBJ whole genome shotgun (WGS) entry which is preliminary data.</text>
</comment>
<sequence>MKIVIIIPAYNEAALISKTLDSLLAQTFSAEKIVIVDDGSTDDTPKVVASYAAKNNSIQLVQKKSEAAHLPGSKVVQAFNYGLAHLDIDYDLLCKFDADLIFPENYLETVVEAFQHNEKLGMYGGFCYVDQNGSWKLENLTNKDHIRGALKCYRKACFKAISGLKTAMGWDTLDELLAQYHGWEVQTNESLQVKHLKPTGHTYSAKAKHKQGEAFYGMRYGLLLTVIASAKLAFRKKSFTLFKDYLTGYFKAQKKHLPFLVTQEEGAFIRKLRWSKIKQKLF</sequence>